<evidence type="ECO:0000259" key="2">
    <source>
        <dbReference type="SMART" id="SM00093"/>
    </source>
</evidence>
<dbReference type="PANTHER" id="PTHR11461">
    <property type="entry name" value="SERINE PROTEASE INHIBITOR, SERPIN"/>
    <property type="match status" value="1"/>
</dbReference>
<dbReference type="PANTHER" id="PTHR11461:SF211">
    <property type="entry name" value="GH10112P-RELATED"/>
    <property type="match status" value="1"/>
</dbReference>
<proteinExistence type="inferred from homology"/>
<dbReference type="InterPro" id="IPR042178">
    <property type="entry name" value="Serpin_sf_1"/>
</dbReference>
<dbReference type="InterPro" id="IPR042185">
    <property type="entry name" value="Serpin_sf_2"/>
</dbReference>
<dbReference type="OrthoDB" id="14126at10239"/>
<name>A0A1C9KBZ2_9POXV</name>
<organism evidence="3 4">
    <name type="scientific">Skunkpox virus</name>
    <dbReference type="NCBI Taxonomy" id="160796"/>
    <lineage>
        <taxon>Viruses</taxon>
        <taxon>Varidnaviria</taxon>
        <taxon>Bamfordvirae</taxon>
        <taxon>Nucleocytoviricota</taxon>
        <taxon>Pokkesviricetes</taxon>
        <taxon>Chitovirales</taxon>
        <taxon>Poxviridae</taxon>
        <taxon>Chordopoxvirinae</taxon>
        <taxon>Orthopoxvirus</taxon>
        <taxon>Orthopoxvirus skunkpox</taxon>
    </lineage>
</organism>
<dbReference type="SUPFAM" id="SSF56574">
    <property type="entry name" value="Serpins"/>
    <property type="match status" value="1"/>
</dbReference>
<dbReference type="SMART" id="SM00093">
    <property type="entry name" value="SERPIN"/>
    <property type="match status" value="1"/>
</dbReference>
<dbReference type="EMBL" id="KU749310">
    <property type="protein sequence ID" value="AOP31669.1"/>
    <property type="molecule type" value="Genomic_DNA"/>
</dbReference>
<evidence type="ECO:0000256" key="1">
    <source>
        <dbReference type="ARBA" id="ARBA00008009"/>
    </source>
</evidence>
<dbReference type="Gene3D" id="1.10.287.580">
    <property type="entry name" value="Helix hairpin bin"/>
    <property type="match status" value="1"/>
</dbReference>
<sequence>MDIFRELASSMKGNNVFISPVSISAVLNILYHGANGTTAEQLSKYIKNDDDTKCGAFKSVSKVYGRYSTEFKYSFLENMGDKFQTVDFNSGNIVDAVNKWVSVFTNGKINPLLTNPVSSNTCLLAVSAVYFKAKWLHPFNKNFTHEHDFHVSKTNTEKVNMMYMSDEIFNYTNVKESFGNFSMLELPYIGNTSMIIILPNEIDGLDSIEKNLTDANFSKWCNDLSGNYVDVSIPKFKVTGTYDLIEPLVKLGMTDVFGSNGDYSNMCDSEVTIDAMIHKTYINVNEEYTEAAAATCVLATDGASNTIDFRADHPFIYVIRHVNGTVLFVGRFCSPSD</sequence>
<feature type="domain" description="Serpin" evidence="2">
    <location>
        <begin position="1"/>
        <end position="335"/>
    </location>
</feature>
<evidence type="ECO:0000313" key="4">
    <source>
        <dbReference type="Proteomes" id="UP000201873"/>
    </source>
</evidence>
<dbReference type="Pfam" id="PF00079">
    <property type="entry name" value="Serpin"/>
    <property type="match status" value="1"/>
</dbReference>
<dbReference type="KEGG" id="vg:29057768"/>
<dbReference type="InterPro" id="IPR023795">
    <property type="entry name" value="Serpin_CS"/>
</dbReference>
<protein>
    <submittedName>
        <fullName evidence="3">Serpin</fullName>
    </submittedName>
</protein>
<keyword evidence="4" id="KW-1185">Reference proteome</keyword>
<dbReference type="Proteomes" id="UP000201873">
    <property type="component" value="Segment"/>
</dbReference>
<comment type="similarity">
    <text evidence="1">Belongs to the serpin family. Poxviruses subfamily.</text>
</comment>
<dbReference type="InterPro" id="IPR036186">
    <property type="entry name" value="Serpin_sf"/>
</dbReference>
<dbReference type="GO" id="GO:0004867">
    <property type="term" value="F:serine-type endopeptidase inhibitor activity"/>
    <property type="evidence" value="ECO:0007669"/>
    <property type="project" value="InterPro"/>
</dbReference>
<dbReference type="Gene3D" id="3.30.497.10">
    <property type="entry name" value="Antithrombin, subunit I, domain 2"/>
    <property type="match status" value="1"/>
</dbReference>
<gene>
    <name evidence="3" type="ORF">SKPV-WA-190</name>
</gene>
<evidence type="ECO:0000313" key="3">
    <source>
        <dbReference type="EMBL" id="AOP31669.1"/>
    </source>
</evidence>
<dbReference type="PROSITE" id="PS00284">
    <property type="entry name" value="SERPIN"/>
    <property type="match status" value="1"/>
</dbReference>
<dbReference type="GO" id="GO:0005615">
    <property type="term" value="C:extracellular space"/>
    <property type="evidence" value="ECO:0007669"/>
    <property type="project" value="InterPro"/>
</dbReference>
<dbReference type="InterPro" id="IPR000215">
    <property type="entry name" value="Serpin_fam"/>
</dbReference>
<dbReference type="GeneID" id="29057768"/>
<dbReference type="RefSeq" id="YP_009282884.1">
    <property type="nucleotide sequence ID" value="NC_031038.1"/>
</dbReference>
<reference evidence="3 4" key="1">
    <citation type="journal article" date="2016" name="Virus Genes">
        <title>The genomes of three North American orthopoxviruses.</title>
        <authorList>
            <person name="Smithson C."/>
            <person name="Tang N."/>
            <person name="Sammons S."/>
            <person name="Frace M."/>
            <person name="Batra D."/>
            <person name="Li Y."/>
            <person name="Emerson G.L."/>
            <person name="Carroll D.S."/>
            <person name="Upton C."/>
        </authorList>
    </citation>
    <scope>NUCLEOTIDE SEQUENCE [LARGE SCALE GENOMIC DNA]</scope>
    <source>
        <strain evidence="3 4">WA</strain>
    </source>
</reference>
<accession>A0A1C9KBZ2</accession>
<dbReference type="InterPro" id="IPR023796">
    <property type="entry name" value="Serpin_dom"/>
</dbReference>
<dbReference type="Gene3D" id="2.30.39.10">
    <property type="entry name" value="Alpha-1-antitrypsin, domain 1"/>
    <property type="match status" value="1"/>
</dbReference>